<sequence length="27" mass="3276">MLFLRLFLELGWKAHQRHLLVENINAL</sequence>
<dbReference type="EMBL" id="GBXM01096087">
    <property type="protein sequence ID" value="JAH12490.1"/>
    <property type="molecule type" value="Transcribed_RNA"/>
</dbReference>
<reference evidence="1" key="2">
    <citation type="journal article" date="2015" name="Fish Shellfish Immunol.">
        <title>Early steps in the European eel (Anguilla anguilla)-Vibrio vulnificus interaction in the gills: Role of the RtxA13 toxin.</title>
        <authorList>
            <person name="Callol A."/>
            <person name="Pajuelo D."/>
            <person name="Ebbesson L."/>
            <person name="Teles M."/>
            <person name="MacKenzie S."/>
            <person name="Amaro C."/>
        </authorList>
    </citation>
    <scope>NUCLEOTIDE SEQUENCE</scope>
</reference>
<evidence type="ECO:0000313" key="1">
    <source>
        <dbReference type="EMBL" id="JAH12490.1"/>
    </source>
</evidence>
<protein>
    <submittedName>
        <fullName evidence="1">Uncharacterized protein</fullName>
    </submittedName>
</protein>
<organism evidence="1">
    <name type="scientific">Anguilla anguilla</name>
    <name type="common">European freshwater eel</name>
    <name type="synonym">Muraena anguilla</name>
    <dbReference type="NCBI Taxonomy" id="7936"/>
    <lineage>
        <taxon>Eukaryota</taxon>
        <taxon>Metazoa</taxon>
        <taxon>Chordata</taxon>
        <taxon>Craniata</taxon>
        <taxon>Vertebrata</taxon>
        <taxon>Euteleostomi</taxon>
        <taxon>Actinopterygii</taxon>
        <taxon>Neopterygii</taxon>
        <taxon>Teleostei</taxon>
        <taxon>Anguilliformes</taxon>
        <taxon>Anguillidae</taxon>
        <taxon>Anguilla</taxon>
    </lineage>
</organism>
<proteinExistence type="predicted"/>
<reference evidence="1" key="1">
    <citation type="submission" date="2014-11" db="EMBL/GenBank/DDBJ databases">
        <authorList>
            <person name="Amaro Gonzalez C."/>
        </authorList>
    </citation>
    <scope>NUCLEOTIDE SEQUENCE</scope>
</reference>
<accession>A0A0E9Q821</accession>
<name>A0A0E9Q821_ANGAN</name>
<dbReference type="AlphaFoldDB" id="A0A0E9Q821"/>